<feature type="compositionally biased region" description="Polar residues" evidence="2">
    <location>
        <begin position="368"/>
        <end position="385"/>
    </location>
</feature>
<dbReference type="PROSITE" id="PS50238">
    <property type="entry name" value="RHOGAP"/>
    <property type="match status" value="1"/>
</dbReference>
<feature type="region of interest" description="Disordered" evidence="2">
    <location>
        <begin position="353"/>
        <end position="419"/>
    </location>
</feature>
<evidence type="ECO:0000259" key="3">
    <source>
        <dbReference type="PROSITE" id="PS50003"/>
    </source>
</evidence>
<dbReference type="InterPro" id="IPR011993">
    <property type="entry name" value="PH-like_dom_sf"/>
</dbReference>
<dbReference type="SUPFAM" id="SSF50729">
    <property type="entry name" value="PH domain-like"/>
    <property type="match status" value="1"/>
</dbReference>
<dbReference type="Pfam" id="PF00169">
    <property type="entry name" value="PH"/>
    <property type="match status" value="1"/>
</dbReference>
<dbReference type="HOGENOM" id="CLU_398474_0_0_1"/>
<protein>
    <recommendedName>
        <fullName evidence="7">RhoGAP-domain-containing protein</fullName>
    </recommendedName>
</protein>
<gene>
    <name evidence="5" type="ORF">CANTEDRAFT_126477</name>
</gene>
<feature type="compositionally biased region" description="Basic and acidic residues" evidence="2">
    <location>
        <begin position="386"/>
        <end position="395"/>
    </location>
</feature>
<organism evidence="6">
    <name type="scientific">Candida tenuis (strain ATCC 10573 / BCRC 21748 / CBS 615 / JCM 9827 / NBRC 10315 / NRRL Y-1498 / VKM Y-70)</name>
    <name type="common">Yeast</name>
    <name type="synonym">Yamadazyma tenuis</name>
    <dbReference type="NCBI Taxonomy" id="590646"/>
    <lineage>
        <taxon>Eukaryota</taxon>
        <taxon>Fungi</taxon>
        <taxon>Dikarya</taxon>
        <taxon>Ascomycota</taxon>
        <taxon>Saccharomycotina</taxon>
        <taxon>Pichiomycetes</taxon>
        <taxon>Debaryomycetaceae</taxon>
        <taxon>Yamadazyma</taxon>
    </lineage>
</organism>
<keyword evidence="1" id="KW-0343">GTPase activation</keyword>
<dbReference type="Pfam" id="PF00620">
    <property type="entry name" value="RhoGAP"/>
    <property type="match status" value="1"/>
</dbReference>
<dbReference type="CDD" id="cd06093">
    <property type="entry name" value="PX_domain"/>
    <property type="match status" value="1"/>
</dbReference>
<dbReference type="InterPro" id="IPR036871">
    <property type="entry name" value="PX_dom_sf"/>
</dbReference>
<reference evidence="5 6" key="1">
    <citation type="journal article" date="2011" name="Proc. Natl. Acad. Sci. U.S.A.">
        <title>Comparative genomics of xylose-fermenting fungi for enhanced biofuel production.</title>
        <authorList>
            <person name="Wohlbach D.J."/>
            <person name="Kuo A."/>
            <person name="Sato T.K."/>
            <person name="Potts K.M."/>
            <person name="Salamov A.A."/>
            <person name="LaButti K.M."/>
            <person name="Sun H."/>
            <person name="Clum A."/>
            <person name="Pangilinan J.L."/>
            <person name="Lindquist E.A."/>
            <person name="Lucas S."/>
            <person name="Lapidus A."/>
            <person name="Jin M."/>
            <person name="Gunawan C."/>
            <person name="Balan V."/>
            <person name="Dale B.E."/>
            <person name="Jeffries T.W."/>
            <person name="Zinkel R."/>
            <person name="Barry K.W."/>
            <person name="Grigoriev I.V."/>
            <person name="Gasch A.P."/>
        </authorList>
    </citation>
    <scope>NUCLEOTIDE SEQUENCE [LARGE SCALE GENOMIC DNA]</scope>
    <source>
        <strain evidence="6">ATCC 10573 / BCRC 21748 / CBS 615 / JCM 9827 / NBRC 10315 / NRRL Y-1498 / VKM Y-70</strain>
    </source>
</reference>
<dbReference type="eggNOG" id="KOG4269">
    <property type="taxonomic scope" value="Eukaryota"/>
</dbReference>
<keyword evidence="6" id="KW-1185">Reference proteome</keyword>
<dbReference type="SMART" id="SM00233">
    <property type="entry name" value="PH"/>
    <property type="match status" value="1"/>
</dbReference>
<dbReference type="STRING" id="590646.G3B948"/>
<dbReference type="Pfam" id="PF00787">
    <property type="entry name" value="PX"/>
    <property type="match status" value="1"/>
</dbReference>
<dbReference type="PANTHER" id="PTHR23176:SF129">
    <property type="entry name" value="RHO GTPASE ACTIVATING PROTEIN AT 16F, ISOFORM E-RELATED"/>
    <property type="match status" value="1"/>
</dbReference>
<evidence type="ECO:0000313" key="5">
    <source>
        <dbReference type="EMBL" id="EGV62460.1"/>
    </source>
</evidence>
<evidence type="ECO:0008006" key="7">
    <source>
        <dbReference type="Google" id="ProtNLM"/>
    </source>
</evidence>
<dbReference type="GO" id="GO:0005933">
    <property type="term" value="C:cellular bud"/>
    <property type="evidence" value="ECO:0007669"/>
    <property type="project" value="UniProtKB-ARBA"/>
</dbReference>
<dbReference type="Gene3D" id="1.10.555.10">
    <property type="entry name" value="Rho GTPase activation protein"/>
    <property type="match status" value="1"/>
</dbReference>
<dbReference type="Gene3D" id="2.30.29.30">
    <property type="entry name" value="Pleckstrin-homology domain (PH domain)/Phosphotyrosine-binding domain (PTB)"/>
    <property type="match status" value="1"/>
</dbReference>
<evidence type="ECO:0000256" key="2">
    <source>
        <dbReference type="SAM" id="MobiDB-lite"/>
    </source>
</evidence>
<dbReference type="SUPFAM" id="SSF48350">
    <property type="entry name" value="GTPase activation domain, GAP"/>
    <property type="match status" value="1"/>
</dbReference>
<dbReference type="OrthoDB" id="185175at2759"/>
<feature type="domain" description="PH" evidence="3">
    <location>
        <begin position="218"/>
        <end position="327"/>
    </location>
</feature>
<dbReference type="InterPro" id="IPR008936">
    <property type="entry name" value="Rho_GTPase_activation_prot"/>
</dbReference>
<proteinExistence type="predicted"/>
<dbReference type="PANTHER" id="PTHR23176">
    <property type="entry name" value="RHO/RAC/CDC GTPASE-ACTIVATING PROTEIN"/>
    <property type="match status" value="1"/>
</dbReference>
<dbReference type="Gene3D" id="3.30.1520.10">
    <property type="entry name" value="Phox-like domain"/>
    <property type="match status" value="1"/>
</dbReference>
<dbReference type="GO" id="GO:0035091">
    <property type="term" value="F:phosphatidylinositol binding"/>
    <property type="evidence" value="ECO:0007669"/>
    <property type="project" value="InterPro"/>
</dbReference>
<dbReference type="GO" id="GO:0007165">
    <property type="term" value="P:signal transduction"/>
    <property type="evidence" value="ECO:0007669"/>
    <property type="project" value="InterPro"/>
</dbReference>
<evidence type="ECO:0000313" key="6">
    <source>
        <dbReference type="Proteomes" id="UP000000707"/>
    </source>
</evidence>
<dbReference type="CDD" id="cd13277">
    <property type="entry name" value="PH_Bem3"/>
    <property type="match status" value="1"/>
</dbReference>
<dbReference type="Proteomes" id="UP000000707">
    <property type="component" value="Unassembled WGS sequence"/>
</dbReference>
<dbReference type="SMART" id="SM00324">
    <property type="entry name" value="RhoGAP"/>
    <property type="match status" value="1"/>
</dbReference>
<evidence type="ECO:0000256" key="1">
    <source>
        <dbReference type="ARBA" id="ARBA00022468"/>
    </source>
</evidence>
<name>G3B948_CANTC</name>
<dbReference type="EMBL" id="GL996527">
    <property type="protein sequence ID" value="EGV62460.1"/>
    <property type="molecule type" value="Genomic_DNA"/>
</dbReference>
<sequence>MSSPVVPYSQYSQVSPATGYSYRGGLDYESESIRTPITTDFTSHDSIYNIRSSNVMISNNSSYSVNRTMVNEDDGALFIKPEEFQTIALTVISTISNGNTQVQASTSSKRLDDIFITIAVNDRSTGKEMWRIKKSLNQLIAFDNEIRPTVEYFGLPVLPDKSLFFSTTPNKIDVRISGLQNYFNTLFVMPHIPHLILFRICKYLSLDFVNPLDEFKSGSRKEGYLVRKYKGLGTSWKVRWCQVDGPVLELYDQPGGSLLEQINLKHCQIGRQSNDSVAEDKGYRHAFLIMESHKSSKLSNSFPKHFFCAENDYERDEWVNALIDMSLVVDSNSTSTANSIKDDIAGYNVNFQTPRNYGSDYQDEPDYTNKTKSPVPSNVSYQTMDSLEKEKPTDKKGKKRSIFPFRTKGSNPNSSTSQLFDASNLVDSDLSNAIASSPNANSSFTSNSSHQNGTSATVVEDSSIQSYLDKMGLDEQVNKSIFGRELVQAYEISHHNFLGREVPSIIYRCIEFLLKTGAVYEEGIFRLSGSASTIRQLKEAFNKKFDLDLFENELKPDMHTVSGLLKTYLRELPSPIVSDKGYSDLRNIVMNNGNTAATSLKFKDYFNNLNNLDRVYYDTSYIVLKFLKEIINNKDSNKMNLRNVCIVFVPTLNISLDVMSLLLIDFNCIFEDGDPIPDNQREVLDLNIPSF</sequence>
<dbReference type="InterPro" id="IPR050729">
    <property type="entry name" value="Rho-GAP"/>
</dbReference>
<dbReference type="InterPro" id="IPR001683">
    <property type="entry name" value="PX_dom"/>
</dbReference>
<dbReference type="GO" id="GO:0005938">
    <property type="term" value="C:cell cortex"/>
    <property type="evidence" value="ECO:0007669"/>
    <property type="project" value="UniProtKB-ARBA"/>
</dbReference>
<dbReference type="SUPFAM" id="SSF64268">
    <property type="entry name" value="PX domain"/>
    <property type="match status" value="1"/>
</dbReference>
<feature type="compositionally biased region" description="Polar residues" evidence="2">
    <location>
        <begin position="408"/>
        <end position="419"/>
    </location>
</feature>
<accession>G3B948</accession>
<feature type="domain" description="Rho-GAP" evidence="4">
    <location>
        <begin position="487"/>
        <end position="691"/>
    </location>
</feature>
<dbReference type="PROSITE" id="PS50003">
    <property type="entry name" value="PH_DOMAIN"/>
    <property type="match status" value="1"/>
</dbReference>
<dbReference type="InterPro" id="IPR001849">
    <property type="entry name" value="PH_domain"/>
</dbReference>
<evidence type="ECO:0000259" key="4">
    <source>
        <dbReference type="PROSITE" id="PS50238"/>
    </source>
</evidence>
<dbReference type="AlphaFoldDB" id="G3B948"/>
<dbReference type="InterPro" id="IPR000198">
    <property type="entry name" value="RhoGAP_dom"/>
</dbReference>
<dbReference type="GO" id="GO:0005096">
    <property type="term" value="F:GTPase activator activity"/>
    <property type="evidence" value="ECO:0007669"/>
    <property type="project" value="UniProtKB-KW"/>
</dbReference>